<keyword evidence="10" id="KW-0472">Membrane</keyword>
<dbReference type="Pfam" id="PF06212">
    <property type="entry name" value="GRIM-19"/>
    <property type="match status" value="1"/>
</dbReference>
<evidence type="ECO:0000313" key="14">
    <source>
        <dbReference type="EMBL" id="KAK1745899.1"/>
    </source>
</evidence>
<evidence type="ECO:0000256" key="3">
    <source>
        <dbReference type="ARBA" id="ARBA00022448"/>
    </source>
</evidence>
<feature type="compositionally biased region" description="Basic residues" evidence="13">
    <location>
        <begin position="13"/>
        <end position="22"/>
    </location>
</feature>
<dbReference type="Proteomes" id="UP001224775">
    <property type="component" value="Unassembled WGS sequence"/>
</dbReference>
<reference evidence="14" key="1">
    <citation type="submission" date="2023-06" db="EMBL/GenBank/DDBJ databases">
        <title>Survivors Of The Sea: Transcriptome response of Skeletonema marinoi to long-term dormancy.</title>
        <authorList>
            <person name="Pinder M.I.M."/>
            <person name="Kourtchenko O."/>
            <person name="Robertson E.K."/>
            <person name="Larsson T."/>
            <person name="Maumus F."/>
            <person name="Osuna-Cruz C.M."/>
            <person name="Vancaester E."/>
            <person name="Stenow R."/>
            <person name="Vandepoele K."/>
            <person name="Ploug H."/>
            <person name="Bruchert V."/>
            <person name="Godhe A."/>
            <person name="Topel M."/>
        </authorList>
    </citation>
    <scope>NUCLEOTIDE SEQUENCE</scope>
    <source>
        <strain evidence="14">R05AC</strain>
    </source>
</reference>
<evidence type="ECO:0000256" key="7">
    <source>
        <dbReference type="ARBA" id="ARBA00022982"/>
    </source>
</evidence>
<dbReference type="GO" id="GO:0045271">
    <property type="term" value="C:respiratory chain complex I"/>
    <property type="evidence" value="ECO:0007669"/>
    <property type="project" value="UniProtKB-UniRule"/>
</dbReference>
<keyword evidence="8" id="KW-1133">Transmembrane helix</keyword>
<keyword evidence="7 11" id="KW-0249">Electron transport</keyword>
<accession>A0AAD8YG01</accession>
<comment type="function">
    <text evidence="11">Complex I functions in the transfer of electrons from NADH to the respiratory chain. Accessory subunit of the mitochondrial membrane respiratory chain NADH dehydrogenase (Complex I), that is believed not to be involved in catalysis.</text>
</comment>
<dbReference type="PANTHER" id="PTHR12966:SF0">
    <property type="entry name" value="NADH DEHYDROGENASE [UBIQUINONE] 1 ALPHA SUBCOMPLEX SUBUNIT 13"/>
    <property type="match status" value="1"/>
</dbReference>
<evidence type="ECO:0000313" key="15">
    <source>
        <dbReference type="Proteomes" id="UP001224775"/>
    </source>
</evidence>
<evidence type="ECO:0000256" key="5">
    <source>
        <dbReference type="ARBA" id="ARBA00022692"/>
    </source>
</evidence>
<evidence type="ECO:0000256" key="12">
    <source>
        <dbReference type="SAM" id="Coils"/>
    </source>
</evidence>
<dbReference type="PANTHER" id="PTHR12966">
    <property type="entry name" value="NADH DEHYDROGENASE UBIQUINONE 1 ALPHA SUBCOMPLEX SUBUNIT 13"/>
    <property type="match status" value="1"/>
</dbReference>
<comment type="subcellular location">
    <subcellularLocation>
        <location evidence="1 11">Mitochondrion inner membrane</location>
        <topology evidence="1 11">Single-pass membrane protein</topology>
        <orientation evidence="1 11">Matrix side</orientation>
    </subcellularLocation>
</comment>
<evidence type="ECO:0000256" key="13">
    <source>
        <dbReference type="SAM" id="MobiDB-lite"/>
    </source>
</evidence>
<dbReference type="GO" id="GO:0005743">
    <property type="term" value="C:mitochondrial inner membrane"/>
    <property type="evidence" value="ECO:0007669"/>
    <property type="project" value="UniProtKB-SubCell"/>
</dbReference>
<feature type="region of interest" description="Disordered" evidence="13">
    <location>
        <begin position="13"/>
        <end position="54"/>
    </location>
</feature>
<proteinExistence type="inferred from homology"/>
<dbReference type="AlphaFoldDB" id="A0AAD8YG01"/>
<keyword evidence="5" id="KW-0812">Transmembrane</keyword>
<comment type="similarity">
    <text evidence="2 11">Belongs to the complex I NDUFA13 subunit family.</text>
</comment>
<keyword evidence="12" id="KW-0175">Coiled coil</keyword>
<gene>
    <name evidence="14" type="ORF">QTG54_003823</name>
</gene>
<evidence type="ECO:0000256" key="9">
    <source>
        <dbReference type="ARBA" id="ARBA00023128"/>
    </source>
</evidence>
<evidence type="ECO:0000256" key="11">
    <source>
        <dbReference type="RuleBase" id="RU368034"/>
    </source>
</evidence>
<comment type="caution">
    <text evidence="14">The sequence shown here is derived from an EMBL/GenBank/DDBJ whole genome shotgun (WGS) entry which is preliminary data.</text>
</comment>
<evidence type="ECO:0000256" key="1">
    <source>
        <dbReference type="ARBA" id="ARBA00004298"/>
    </source>
</evidence>
<feature type="compositionally biased region" description="Polar residues" evidence="13">
    <location>
        <begin position="24"/>
        <end position="35"/>
    </location>
</feature>
<dbReference type="EMBL" id="JATAAI010000005">
    <property type="protein sequence ID" value="KAK1745899.1"/>
    <property type="molecule type" value="Genomic_DNA"/>
</dbReference>
<keyword evidence="4 11" id="KW-0679">Respiratory chain</keyword>
<keyword evidence="9 11" id="KW-0496">Mitochondrion</keyword>
<organism evidence="14 15">
    <name type="scientific">Skeletonema marinoi</name>
    <dbReference type="NCBI Taxonomy" id="267567"/>
    <lineage>
        <taxon>Eukaryota</taxon>
        <taxon>Sar</taxon>
        <taxon>Stramenopiles</taxon>
        <taxon>Ochrophyta</taxon>
        <taxon>Bacillariophyta</taxon>
        <taxon>Coscinodiscophyceae</taxon>
        <taxon>Thalassiosirophycidae</taxon>
        <taxon>Thalassiosirales</taxon>
        <taxon>Skeletonemataceae</taxon>
        <taxon>Skeletonema</taxon>
        <taxon>Skeletonema marinoi-dohrnii complex</taxon>
    </lineage>
</organism>
<dbReference type="InterPro" id="IPR009346">
    <property type="entry name" value="GRIM-19"/>
</dbReference>
<sequence length="177" mass="20420">MNCLIGSHFCPCSHHHSPRSRHSNSQLPSEKNSKNTSRKMSLRPSTAAAIQDMPPPGGYKKLDFARYIPDRGPKGWQLWVGATTLVMYGYYQVGKTNQARIQQKMQERKVRYALAPLMQAEADREYMERELVNLRREAEIMKDVTDLKGNPWVPGSSQYFGGQWMPRKVSYFMRHQG</sequence>
<keyword evidence="15" id="KW-1185">Reference proteome</keyword>
<protein>
    <recommendedName>
        <fullName evidence="11">NADH dehydrogenase [ubiquinone] 1 alpha subcomplex subunit 13</fullName>
    </recommendedName>
</protein>
<name>A0AAD8YG01_9STRA</name>
<evidence type="ECO:0000256" key="4">
    <source>
        <dbReference type="ARBA" id="ARBA00022660"/>
    </source>
</evidence>
<evidence type="ECO:0000256" key="8">
    <source>
        <dbReference type="ARBA" id="ARBA00022989"/>
    </source>
</evidence>
<feature type="coiled-coil region" evidence="12">
    <location>
        <begin position="117"/>
        <end position="144"/>
    </location>
</feature>
<evidence type="ECO:0000256" key="2">
    <source>
        <dbReference type="ARBA" id="ARBA00007312"/>
    </source>
</evidence>
<keyword evidence="3 11" id="KW-0813">Transport</keyword>
<evidence type="ECO:0000256" key="10">
    <source>
        <dbReference type="ARBA" id="ARBA00023136"/>
    </source>
</evidence>
<keyword evidence="6 11" id="KW-0999">Mitochondrion inner membrane</keyword>
<evidence type="ECO:0000256" key="6">
    <source>
        <dbReference type="ARBA" id="ARBA00022792"/>
    </source>
</evidence>